<dbReference type="EMBL" id="JACJJC010000014">
    <property type="protein sequence ID" value="MBM6704613.1"/>
    <property type="molecule type" value="Genomic_DNA"/>
</dbReference>
<protein>
    <submittedName>
        <fullName evidence="2">STAS domain-containing protein</fullName>
    </submittedName>
</protein>
<evidence type="ECO:0000313" key="2">
    <source>
        <dbReference type="EMBL" id="MBM6704613.1"/>
    </source>
</evidence>
<gene>
    <name evidence="2" type="ORF">H6A60_08970</name>
</gene>
<dbReference type="InterPro" id="IPR036513">
    <property type="entry name" value="STAS_dom_sf"/>
</dbReference>
<dbReference type="PROSITE" id="PS50801">
    <property type="entry name" value="STAS"/>
    <property type="match status" value="1"/>
</dbReference>
<organism evidence="2 3">
    <name type="scientific">Sutterella massiliensis</name>
    <dbReference type="NCBI Taxonomy" id="1816689"/>
    <lineage>
        <taxon>Bacteria</taxon>
        <taxon>Pseudomonadati</taxon>
        <taxon>Pseudomonadota</taxon>
        <taxon>Betaproteobacteria</taxon>
        <taxon>Burkholderiales</taxon>
        <taxon>Sutterellaceae</taxon>
        <taxon>Sutterella</taxon>
    </lineage>
</organism>
<keyword evidence="3" id="KW-1185">Reference proteome</keyword>
<dbReference type="Gene3D" id="3.30.750.24">
    <property type="entry name" value="STAS domain"/>
    <property type="match status" value="1"/>
</dbReference>
<reference evidence="2 3" key="1">
    <citation type="journal article" date="2021" name="Sci. Rep.">
        <title>The distribution of antibiotic resistance genes in chicken gut microbiota commensals.</title>
        <authorList>
            <person name="Juricova H."/>
            <person name="Matiasovicova J."/>
            <person name="Kubasova T."/>
            <person name="Cejkova D."/>
            <person name="Rychlik I."/>
        </authorList>
    </citation>
    <scope>NUCLEOTIDE SEQUENCE [LARGE SCALE GENOMIC DNA]</scope>
    <source>
        <strain evidence="2 3">An829</strain>
    </source>
</reference>
<dbReference type="InterPro" id="IPR058548">
    <property type="entry name" value="MlaB-like_STAS"/>
</dbReference>
<dbReference type="InterPro" id="IPR002645">
    <property type="entry name" value="STAS_dom"/>
</dbReference>
<name>A0ABS2DTG0_9BURK</name>
<feature type="domain" description="STAS" evidence="1">
    <location>
        <begin position="1"/>
        <end position="93"/>
    </location>
</feature>
<dbReference type="SUPFAM" id="SSF52091">
    <property type="entry name" value="SpoIIaa-like"/>
    <property type="match status" value="1"/>
</dbReference>
<evidence type="ECO:0000259" key="1">
    <source>
        <dbReference type="PROSITE" id="PS50801"/>
    </source>
</evidence>
<dbReference type="Pfam" id="PF13466">
    <property type="entry name" value="STAS_2"/>
    <property type="match status" value="1"/>
</dbReference>
<dbReference type="CDD" id="cd07043">
    <property type="entry name" value="STAS_anti-anti-sigma_factors"/>
    <property type="match status" value="1"/>
</dbReference>
<sequence length="93" mass="10147">MKLVFERVSYETAPEVKRLVLGAVEAGDEVIDLSMLRHADSTMLSILLSAARCAKRRGSNLVIRAMPAELESLAALYGVSGFLPLERNRTEAA</sequence>
<accession>A0ABS2DTG0</accession>
<comment type="caution">
    <text evidence="2">The sequence shown here is derived from an EMBL/GenBank/DDBJ whole genome shotgun (WGS) entry which is preliminary data.</text>
</comment>
<evidence type="ECO:0000313" key="3">
    <source>
        <dbReference type="Proteomes" id="UP000715095"/>
    </source>
</evidence>
<dbReference type="Proteomes" id="UP000715095">
    <property type="component" value="Unassembled WGS sequence"/>
</dbReference>
<proteinExistence type="predicted"/>
<dbReference type="RefSeq" id="WP_205103689.1">
    <property type="nucleotide sequence ID" value="NZ_JACJJC010000014.1"/>
</dbReference>